<keyword evidence="7" id="KW-1185">Reference proteome</keyword>
<dbReference type="Pfam" id="PF01453">
    <property type="entry name" value="B_lectin"/>
    <property type="match status" value="1"/>
</dbReference>
<evidence type="ECO:0000259" key="4">
    <source>
        <dbReference type="Pfam" id="PF01453"/>
    </source>
</evidence>
<dbReference type="Gene3D" id="1.10.510.10">
    <property type="entry name" value="Transferase(Phosphotransferase) domain 1"/>
    <property type="match status" value="1"/>
</dbReference>
<dbReference type="Gene3D" id="2.90.10.10">
    <property type="entry name" value="Bulb-type lectin domain"/>
    <property type="match status" value="1"/>
</dbReference>
<keyword evidence="2" id="KW-1015">Disulfide bond</keyword>
<dbReference type="Proteomes" id="UP001359559">
    <property type="component" value="Unassembled WGS sequence"/>
</dbReference>
<organism evidence="6 7">
    <name type="scientific">Clitoria ternatea</name>
    <name type="common">Butterfly pea</name>
    <dbReference type="NCBI Taxonomy" id="43366"/>
    <lineage>
        <taxon>Eukaryota</taxon>
        <taxon>Viridiplantae</taxon>
        <taxon>Streptophyta</taxon>
        <taxon>Embryophyta</taxon>
        <taxon>Tracheophyta</taxon>
        <taxon>Spermatophyta</taxon>
        <taxon>Magnoliopsida</taxon>
        <taxon>eudicotyledons</taxon>
        <taxon>Gunneridae</taxon>
        <taxon>Pentapetalae</taxon>
        <taxon>rosids</taxon>
        <taxon>fabids</taxon>
        <taxon>Fabales</taxon>
        <taxon>Fabaceae</taxon>
        <taxon>Papilionoideae</taxon>
        <taxon>50 kb inversion clade</taxon>
        <taxon>NPAAA clade</taxon>
        <taxon>indigoferoid/millettioid clade</taxon>
        <taxon>Phaseoleae</taxon>
        <taxon>Clitoria</taxon>
    </lineage>
</organism>
<evidence type="ECO:0000256" key="1">
    <source>
        <dbReference type="ARBA" id="ARBA00022729"/>
    </source>
</evidence>
<dbReference type="PANTHER" id="PTHR47976:SF108">
    <property type="entry name" value="G-TYPE LECTIN S-RECEPTOR-LIKE SERINE_THREONINE-PROTEIN KINASE LECRK1"/>
    <property type="match status" value="1"/>
</dbReference>
<dbReference type="InterPro" id="IPR036426">
    <property type="entry name" value="Bulb-type_lectin_dom_sf"/>
</dbReference>
<evidence type="ECO:0000256" key="2">
    <source>
        <dbReference type="ARBA" id="ARBA00023157"/>
    </source>
</evidence>
<sequence length="494" mass="55619">MSLGSSLSTLQNNTLISPSGDFAFGFQQKEKDGFLLAIWFNKIPDRTIVCNEIAHAALLDTGNLVLVAQNSVTKWQSFDYPTDTILPGQVLSENLDSPRLVSRYQENNFSKGRFQFTLEKDGNLVLYTQHFPLDLSNYAYWSSQISGSKFSWVFNQSGYIFLQFDNGTIINIISSSNLSTRNFYQRAILEYDGVFRHYVYPKSTSSSKEQWSNKWTVSSSTPSNICQIINGKMGSGACGFNSYCTFDESQTKACHCPPGYSFIDPNDVMKGCKQNFVSQSCDQDFPETHLFDMSEMQNMDWVDSEYAYYKLVNEDWCRQACLEDCFCAAAIFSNGQECWKKKQPLSNGRVDAGVRVKALIKIRKANFTLTPGVLSKETHRSNSKLVIIGSVLLGSSGILNVMLILANFYANADNNDDLIILADWAYDCFKDGNVRVLVEDDMEALDDMKRVERYVMTAIWCIQEDPSLRPTMKKVLLMLEGSVGVPIPPDPASL</sequence>
<dbReference type="SUPFAM" id="SSF51110">
    <property type="entry name" value="alpha-D-mannose-specific plant lectins"/>
    <property type="match status" value="2"/>
</dbReference>
<evidence type="ECO:0008006" key="8">
    <source>
        <dbReference type="Google" id="ProtNLM"/>
    </source>
</evidence>
<evidence type="ECO:0000313" key="6">
    <source>
        <dbReference type="EMBL" id="KAK7264509.1"/>
    </source>
</evidence>
<protein>
    <recommendedName>
        <fullName evidence="8">Bulb-type lectin domain-containing protein</fullName>
    </recommendedName>
</protein>
<name>A0AAN9EVH4_CLITE</name>
<evidence type="ECO:0000259" key="5">
    <source>
        <dbReference type="Pfam" id="PF08276"/>
    </source>
</evidence>
<dbReference type="InterPro" id="IPR001480">
    <property type="entry name" value="Bulb-type_lectin_dom"/>
</dbReference>
<evidence type="ECO:0000256" key="3">
    <source>
        <dbReference type="ARBA" id="ARBA00023180"/>
    </source>
</evidence>
<dbReference type="InterPro" id="IPR003609">
    <property type="entry name" value="Pan_app"/>
</dbReference>
<comment type="caution">
    <text evidence="6">The sequence shown here is derived from an EMBL/GenBank/DDBJ whole genome shotgun (WGS) entry which is preliminary data.</text>
</comment>
<feature type="domain" description="Apple" evidence="5">
    <location>
        <begin position="293"/>
        <end position="346"/>
    </location>
</feature>
<dbReference type="Pfam" id="PF08276">
    <property type="entry name" value="PAN_2"/>
    <property type="match status" value="1"/>
</dbReference>
<evidence type="ECO:0000313" key="7">
    <source>
        <dbReference type="Proteomes" id="UP001359559"/>
    </source>
</evidence>
<dbReference type="AlphaFoldDB" id="A0AAN9EVH4"/>
<dbReference type="EMBL" id="JAYKXN010000008">
    <property type="protein sequence ID" value="KAK7264509.1"/>
    <property type="molecule type" value="Genomic_DNA"/>
</dbReference>
<feature type="domain" description="Bulb-type lectin" evidence="4">
    <location>
        <begin position="52"/>
        <end position="95"/>
    </location>
</feature>
<gene>
    <name evidence="6" type="ORF">RJT34_32118</name>
</gene>
<proteinExistence type="predicted"/>
<dbReference type="InterPro" id="IPR051343">
    <property type="entry name" value="G-type_lectin_kinases/EP1-like"/>
</dbReference>
<accession>A0AAN9EVH4</accession>
<reference evidence="6 7" key="1">
    <citation type="submission" date="2024-01" db="EMBL/GenBank/DDBJ databases">
        <title>The genomes of 5 underutilized Papilionoideae crops provide insights into root nodulation and disease resistance.</title>
        <authorList>
            <person name="Yuan L."/>
        </authorList>
    </citation>
    <scope>NUCLEOTIDE SEQUENCE [LARGE SCALE GENOMIC DNA]</scope>
    <source>
        <strain evidence="6">LY-2023</strain>
        <tissue evidence="6">Leaf</tissue>
    </source>
</reference>
<keyword evidence="1" id="KW-0732">Signal</keyword>
<dbReference type="PANTHER" id="PTHR47976">
    <property type="entry name" value="G-TYPE LECTIN S-RECEPTOR-LIKE SERINE/THREONINE-PROTEIN KINASE SD2-5"/>
    <property type="match status" value="1"/>
</dbReference>
<keyword evidence="3" id="KW-0325">Glycoprotein</keyword>